<dbReference type="Proteomes" id="UP000184052">
    <property type="component" value="Unassembled WGS sequence"/>
</dbReference>
<accession>A0A1M6HPK5</accession>
<evidence type="ECO:0000313" key="3">
    <source>
        <dbReference type="EMBL" id="SHJ24119.1"/>
    </source>
</evidence>
<dbReference type="Pfam" id="PF13556">
    <property type="entry name" value="HTH_30"/>
    <property type="match status" value="1"/>
</dbReference>
<dbReference type="Gene3D" id="1.10.10.2840">
    <property type="entry name" value="PucR C-terminal helix-turn-helix domain"/>
    <property type="match status" value="1"/>
</dbReference>
<evidence type="ECO:0000259" key="2">
    <source>
        <dbReference type="Pfam" id="PF13556"/>
    </source>
</evidence>
<organism evidence="3 4">
    <name type="scientific">Dethiosulfatibacter aminovorans DSM 17477</name>
    <dbReference type="NCBI Taxonomy" id="1121476"/>
    <lineage>
        <taxon>Bacteria</taxon>
        <taxon>Bacillati</taxon>
        <taxon>Bacillota</taxon>
        <taxon>Tissierellia</taxon>
        <taxon>Dethiosulfatibacter</taxon>
    </lineage>
</organism>
<dbReference type="EMBL" id="FQZL01000014">
    <property type="protein sequence ID" value="SHJ24119.1"/>
    <property type="molecule type" value="Genomic_DNA"/>
</dbReference>
<dbReference type="InterPro" id="IPR042070">
    <property type="entry name" value="PucR_C-HTH_sf"/>
</dbReference>
<proteinExistence type="predicted"/>
<reference evidence="3 4" key="1">
    <citation type="submission" date="2016-11" db="EMBL/GenBank/DDBJ databases">
        <authorList>
            <person name="Jaros S."/>
            <person name="Januszkiewicz K."/>
            <person name="Wedrychowicz H."/>
        </authorList>
    </citation>
    <scope>NUCLEOTIDE SEQUENCE [LARGE SCALE GENOMIC DNA]</scope>
    <source>
        <strain evidence="3 4">DSM 17477</strain>
    </source>
</reference>
<dbReference type="PANTHER" id="PTHR33744:SF1">
    <property type="entry name" value="DNA-BINDING TRANSCRIPTIONAL ACTIVATOR ADER"/>
    <property type="match status" value="1"/>
</dbReference>
<dbReference type="InterPro" id="IPR012914">
    <property type="entry name" value="PucR_dom"/>
</dbReference>
<dbReference type="STRING" id="1121476.SAMN02745751_02057"/>
<evidence type="ECO:0000259" key="1">
    <source>
        <dbReference type="Pfam" id="PF07905"/>
    </source>
</evidence>
<protein>
    <submittedName>
        <fullName evidence="3">PucR C-terminal helix-turn-helix domain-containing protein</fullName>
    </submittedName>
</protein>
<gene>
    <name evidence="3" type="ORF">SAMN02745751_02057</name>
</gene>
<feature type="domain" description="Purine catabolism PurC-like" evidence="1">
    <location>
        <begin position="7"/>
        <end position="128"/>
    </location>
</feature>
<dbReference type="Pfam" id="PF07905">
    <property type="entry name" value="PucR"/>
    <property type="match status" value="1"/>
</dbReference>
<dbReference type="InterPro" id="IPR051448">
    <property type="entry name" value="CdaR-like_regulators"/>
</dbReference>
<name>A0A1M6HPK5_9FIRM</name>
<keyword evidence="4" id="KW-1185">Reference proteome</keyword>
<feature type="domain" description="PucR C-terminal helix-turn-helix" evidence="2">
    <location>
        <begin position="321"/>
        <end position="379"/>
    </location>
</feature>
<dbReference type="AlphaFoldDB" id="A0A1M6HPK5"/>
<sequence>MSIKIKDALSLEYLEEFKLIAGKDGLNNTVTTVGILDHEIIEDLMHIFVEGEFLLSTLSVARDDVNLVFDAIKSLIERKAAGLAFKTVYYDTLPDYILDYANENNFPVFTFDPSIFIENIINTLFSSIKSRGIHDLLEAKLETLFQGVVTDYTVEKIALELNDDFQHFHQVIYCQEKRYVSQDNSIRIVEKFSRMKNISPHHSIFKFRSGTVMILTASKLNERSMKLESQYIMDLLSITESDYTIGRSSLKKNLMNMDQSLKESYYAFEAAVIKQVSSANYEDIGLYQFLIPLLKDPWAKRFSDRLIEPIIDYDLKYNAHLMETISLYFDNGCNTQKVSELVFQHKNTVLYRIRKVKELLGPFSSDQDFNEQMSMALKIHKINQLNI</sequence>
<dbReference type="PANTHER" id="PTHR33744">
    <property type="entry name" value="CARBOHYDRATE DIACID REGULATOR"/>
    <property type="match status" value="1"/>
</dbReference>
<dbReference type="RefSeq" id="WP_073049497.1">
    <property type="nucleotide sequence ID" value="NZ_FQZL01000014.1"/>
</dbReference>
<dbReference type="OrthoDB" id="143422at2"/>
<evidence type="ECO:0000313" key="4">
    <source>
        <dbReference type="Proteomes" id="UP000184052"/>
    </source>
</evidence>
<dbReference type="InterPro" id="IPR025736">
    <property type="entry name" value="PucR_C-HTH_dom"/>
</dbReference>